<dbReference type="PANTHER" id="PTHR12480:SF19">
    <property type="entry name" value="CUPIN-LIKE DOMAIN-CONTAINING PROTEIN"/>
    <property type="match status" value="1"/>
</dbReference>
<dbReference type="PANTHER" id="PTHR12480">
    <property type="entry name" value="ARGININE DEMETHYLASE AND LYSYL-HYDROXYLASE JMJD"/>
    <property type="match status" value="1"/>
</dbReference>
<name>A0A9D4M372_DREPO</name>
<evidence type="ECO:0000313" key="3">
    <source>
        <dbReference type="Proteomes" id="UP000828390"/>
    </source>
</evidence>
<evidence type="ECO:0000256" key="1">
    <source>
        <dbReference type="SAM" id="Phobius"/>
    </source>
</evidence>
<evidence type="ECO:0008006" key="4">
    <source>
        <dbReference type="Google" id="ProtNLM"/>
    </source>
</evidence>
<dbReference type="SUPFAM" id="SSF51197">
    <property type="entry name" value="Clavaminate synthase-like"/>
    <property type="match status" value="1"/>
</dbReference>
<dbReference type="InterPro" id="IPR050910">
    <property type="entry name" value="JMJD6_ArgDemeth/LysHydrox"/>
</dbReference>
<keyword evidence="3" id="KW-1185">Reference proteome</keyword>
<keyword evidence="1" id="KW-0812">Transmembrane</keyword>
<dbReference type="GO" id="GO:0016706">
    <property type="term" value="F:2-oxoglutarate-dependent dioxygenase activity"/>
    <property type="evidence" value="ECO:0007669"/>
    <property type="project" value="TreeGrafter"/>
</dbReference>
<dbReference type="EMBL" id="JAIWYP010000002">
    <property type="protein sequence ID" value="KAH3870007.1"/>
    <property type="molecule type" value="Genomic_DNA"/>
</dbReference>
<organism evidence="2 3">
    <name type="scientific">Dreissena polymorpha</name>
    <name type="common">Zebra mussel</name>
    <name type="synonym">Mytilus polymorpha</name>
    <dbReference type="NCBI Taxonomy" id="45954"/>
    <lineage>
        <taxon>Eukaryota</taxon>
        <taxon>Metazoa</taxon>
        <taxon>Spiralia</taxon>
        <taxon>Lophotrochozoa</taxon>
        <taxon>Mollusca</taxon>
        <taxon>Bivalvia</taxon>
        <taxon>Autobranchia</taxon>
        <taxon>Heteroconchia</taxon>
        <taxon>Euheterodonta</taxon>
        <taxon>Imparidentia</taxon>
        <taxon>Neoheterodontei</taxon>
        <taxon>Myida</taxon>
        <taxon>Dreissenoidea</taxon>
        <taxon>Dreissenidae</taxon>
        <taxon>Dreissena</taxon>
    </lineage>
</organism>
<feature type="transmembrane region" description="Helical" evidence="1">
    <location>
        <begin position="77"/>
        <end position="95"/>
    </location>
</feature>
<comment type="caution">
    <text evidence="2">The sequence shown here is derived from an EMBL/GenBank/DDBJ whole genome shotgun (WGS) entry which is preliminary data.</text>
</comment>
<dbReference type="Proteomes" id="UP000828390">
    <property type="component" value="Unassembled WGS sequence"/>
</dbReference>
<dbReference type="AlphaFoldDB" id="A0A9D4M372"/>
<sequence>MEAKRKQIRDKFRNLKSEAEAKGMKADEIKQTLIAAGDQSAPSKQSALECISGKIVSLLRLDSKPALKVRQSLRKHLLKVFLVVGVVSAVGGYFFKETLIEALGIREERCVLNNNNFVMEVARPILNCNMCAGVTRIPIETDMTSEVFIRKFAYSGIPVLIKGAIANWTAMGTFSFQFFKKLYTETEGALDAVENECQFFPYKTDFDTLGDMFNMSEARANFSEGEKTWYVGWSNCDSTVGKILREHYQRPFFLPQDSESSMLDWIFMGGTGQGAFVHLDFVERPSWQAQISGKKSWRIIPVPECETVCTEMNVTVHKGDIFVFDSNLWYHSTKVEPGEISITIGSEYD</sequence>
<protein>
    <recommendedName>
        <fullName evidence="4">Cupin-like domain-containing protein</fullName>
    </recommendedName>
</protein>
<reference evidence="2" key="2">
    <citation type="submission" date="2020-11" db="EMBL/GenBank/DDBJ databases">
        <authorList>
            <person name="McCartney M.A."/>
            <person name="Auch B."/>
            <person name="Kono T."/>
            <person name="Mallez S."/>
            <person name="Becker A."/>
            <person name="Gohl D.M."/>
            <person name="Silverstein K.A.T."/>
            <person name="Koren S."/>
            <person name="Bechman K.B."/>
            <person name="Herman A."/>
            <person name="Abrahante J.E."/>
            <person name="Garbe J."/>
        </authorList>
    </citation>
    <scope>NUCLEOTIDE SEQUENCE</scope>
    <source>
        <strain evidence="2">Duluth1</strain>
        <tissue evidence="2">Whole animal</tissue>
    </source>
</reference>
<keyword evidence="1" id="KW-1133">Transmembrane helix</keyword>
<evidence type="ECO:0000313" key="2">
    <source>
        <dbReference type="EMBL" id="KAH3870007.1"/>
    </source>
</evidence>
<accession>A0A9D4M372</accession>
<keyword evidence="1" id="KW-0472">Membrane</keyword>
<reference evidence="2" key="1">
    <citation type="journal article" date="2019" name="bioRxiv">
        <title>The Genome of the Zebra Mussel, Dreissena polymorpha: A Resource for Invasive Species Research.</title>
        <authorList>
            <person name="McCartney M.A."/>
            <person name="Auch B."/>
            <person name="Kono T."/>
            <person name="Mallez S."/>
            <person name="Zhang Y."/>
            <person name="Obille A."/>
            <person name="Becker A."/>
            <person name="Abrahante J.E."/>
            <person name="Garbe J."/>
            <person name="Badalamenti J.P."/>
            <person name="Herman A."/>
            <person name="Mangelson H."/>
            <person name="Liachko I."/>
            <person name="Sullivan S."/>
            <person name="Sone E.D."/>
            <person name="Koren S."/>
            <person name="Silverstein K.A.T."/>
            <person name="Beckman K.B."/>
            <person name="Gohl D.M."/>
        </authorList>
    </citation>
    <scope>NUCLEOTIDE SEQUENCE</scope>
    <source>
        <strain evidence="2">Duluth1</strain>
        <tissue evidence="2">Whole animal</tissue>
    </source>
</reference>
<proteinExistence type="predicted"/>
<gene>
    <name evidence="2" type="ORF">DPMN_033185</name>
</gene>
<dbReference type="Gene3D" id="2.60.120.650">
    <property type="entry name" value="Cupin"/>
    <property type="match status" value="1"/>
</dbReference>